<evidence type="ECO:0000313" key="3">
    <source>
        <dbReference type="Proteomes" id="UP000610124"/>
    </source>
</evidence>
<reference evidence="2" key="1">
    <citation type="journal article" date="2014" name="Int. J. Syst. Evol. Microbiol.">
        <title>Complete genome sequence of Corynebacterium casei LMG S-19264T (=DSM 44701T), isolated from a smear-ripened cheese.</title>
        <authorList>
            <consortium name="US DOE Joint Genome Institute (JGI-PGF)"/>
            <person name="Walter F."/>
            <person name="Albersmeier A."/>
            <person name="Kalinowski J."/>
            <person name="Ruckert C."/>
        </authorList>
    </citation>
    <scope>NUCLEOTIDE SEQUENCE</scope>
    <source>
        <strain evidence="2">JCM 4434</strain>
    </source>
</reference>
<keyword evidence="1" id="KW-0472">Membrane</keyword>
<evidence type="ECO:0000313" key="2">
    <source>
        <dbReference type="EMBL" id="GGU96237.1"/>
    </source>
</evidence>
<dbReference type="Proteomes" id="UP000610124">
    <property type="component" value="Unassembled WGS sequence"/>
</dbReference>
<dbReference type="InterPro" id="IPR016566">
    <property type="entry name" value="UCP010219"/>
</dbReference>
<feature type="transmembrane region" description="Helical" evidence="1">
    <location>
        <begin position="212"/>
        <end position="232"/>
    </location>
</feature>
<protein>
    <submittedName>
        <fullName evidence="2">Membrane protein</fullName>
    </submittedName>
</protein>
<sequence>MSVSNHPGGDAAARTDLDATDVAAWQTAAAEEAADGLARTIQGTAPAVDGRPTDPPLDPAAAEAARRAASKEAADTVLQAFGGVRGMIDMTLPGLVFIVTYNVTHQVSAAAWAALGLSALFVVARLARRETIQHAFSGVFGVALGAWIAMKSGKAEDFYLPGLLWNVGYCIALAASALARWPMIGVMLGPITGEMFTWRKENPGRLAAYTKATWAWVVIMGLKPVILFPLYLTHNVNLLGWLKVALGIPPLLLAMYVTWQILLKAPPPIKAPVDDEEEPAK</sequence>
<organism evidence="2 3">
    <name type="scientific">Kitasatospora aureofaciens</name>
    <name type="common">Streptomyces aureofaciens</name>
    <dbReference type="NCBI Taxonomy" id="1894"/>
    <lineage>
        <taxon>Bacteria</taxon>
        <taxon>Bacillati</taxon>
        <taxon>Actinomycetota</taxon>
        <taxon>Actinomycetes</taxon>
        <taxon>Kitasatosporales</taxon>
        <taxon>Streptomycetaceae</taxon>
        <taxon>Kitasatospora</taxon>
    </lineage>
</organism>
<comment type="caution">
    <text evidence="2">The sequence shown here is derived from an EMBL/GenBank/DDBJ whole genome shotgun (WGS) entry which is preliminary data.</text>
</comment>
<reference evidence="2" key="2">
    <citation type="submission" date="2020-09" db="EMBL/GenBank/DDBJ databases">
        <authorList>
            <person name="Sun Q."/>
            <person name="Ohkuma M."/>
        </authorList>
    </citation>
    <scope>NUCLEOTIDE SEQUENCE</scope>
    <source>
        <strain evidence="2">JCM 4434</strain>
    </source>
</reference>
<keyword evidence="1" id="KW-0812">Transmembrane</keyword>
<gene>
    <name evidence="2" type="ORF">GCM10010502_57690</name>
</gene>
<proteinExistence type="predicted"/>
<evidence type="ECO:0000256" key="1">
    <source>
        <dbReference type="SAM" id="Phobius"/>
    </source>
</evidence>
<dbReference type="EMBL" id="BMUB01000018">
    <property type="protein sequence ID" value="GGU96237.1"/>
    <property type="molecule type" value="Genomic_DNA"/>
</dbReference>
<name>A0A8H9HYM3_KITAU</name>
<feature type="transmembrane region" description="Helical" evidence="1">
    <location>
        <begin position="134"/>
        <end position="150"/>
    </location>
</feature>
<keyword evidence="1" id="KW-1133">Transmembrane helix</keyword>
<accession>A0A8H9HYM3</accession>
<feature type="transmembrane region" description="Helical" evidence="1">
    <location>
        <begin position="238"/>
        <end position="259"/>
    </location>
</feature>
<dbReference type="AlphaFoldDB" id="A0A8H9HYM3"/>
<dbReference type="Pfam" id="PF11361">
    <property type="entry name" value="DUF3159"/>
    <property type="match status" value="1"/>
</dbReference>
<dbReference type="RefSeq" id="WP_318277988.1">
    <property type="nucleotide sequence ID" value="NZ_JBFABR010000016.1"/>
</dbReference>
<feature type="transmembrane region" description="Helical" evidence="1">
    <location>
        <begin position="162"/>
        <end position="191"/>
    </location>
</feature>